<evidence type="ECO:0000256" key="1">
    <source>
        <dbReference type="SAM" id="Phobius"/>
    </source>
</evidence>
<feature type="transmembrane region" description="Helical" evidence="1">
    <location>
        <begin position="28"/>
        <end position="49"/>
    </location>
</feature>
<keyword evidence="1" id="KW-0812">Transmembrane</keyword>
<feature type="transmembrane region" description="Helical" evidence="1">
    <location>
        <begin position="70"/>
        <end position="88"/>
    </location>
</feature>
<reference evidence="2" key="1">
    <citation type="submission" date="2018-02" db="EMBL/GenBank/DDBJ databases">
        <title>Rhizophora mucronata_Transcriptome.</title>
        <authorList>
            <person name="Meera S.P."/>
            <person name="Sreeshan A."/>
            <person name="Augustine A."/>
        </authorList>
    </citation>
    <scope>NUCLEOTIDE SEQUENCE</scope>
    <source>
        <tissue evidence="2">Leaf</tissue>
    </source>
</reference>
<protein>
    <recommendedName>
        <fullName evidence="3">Transmembrane protein</fullName>
    </recommendedName>
</protein>
<keyword evidence="1" id="KW-0472">Membrane</keyword>
<evidence type="ECO:0000313" key="2">
    <source>
        <dbReference type="EMBL" id="MBW86790.1"/>
    </source>
</evidence>
<name>A0A2P2J005_RHIMU</name>
<dbReference type="AlphaFoldDB" id="A0A2P2J005"/>
<sequence length="95" mass="11146">MGFGPLVIMVVLAFGCNGLWVNSRLTMMLFGIRILRIWGGIKTILRVFVLRAGKKKEGIKRIWNKYRRNIQDLVFFFFLARFCLHVFYKLGKVGF</sequence>
<organism evidence="2">
    <name type="scientific">Rhizophora mucronata</name>
    <name type="common">Asiatic mangrove</name>
    <dbReference type="NCBI Taxonomy" id="61149"/>
    <lineage>
        <taxon>Eukaryota</taxon>
        <taxon>Viridiplantae</taxon>
        <taxon>Streptophyta</taxon>
        <taxon>Embryophyta</taxon>
        <taxon>Tracheophyta</taxon>
        <taxon>Spermatophyta</taxon>
        <taxon>Magnoliopsida</taxon>
        <taxon>eudicotyledons</taxon>
        <taxon>Gunneridae</taxon>
        <taxon>Pentapetalae</taxon>
        <taxon>rosids</taxon>
        <taxon>fabids</taxon>
        <taxon>Malpighiales</taxon>
        <taxon>Rhizophoraceae</taxon>
        <taxon>Rhizophora</taxon>
    </lineage>
</organism>
<proteinExistence type="predicted"/>
<dbReference type="EMBL" id="GGEC01006307">
    <property type="protein sequence ID" value="MBW86790.1"/>
    <property type="molecule type" value="Transcribed_RNA"/>
</dbReference>
<accession>A0A2P2J005</accession>
<evidence type="ECO:0008006" key="3">
    <source>
        <dbReference type="Google" id="ProtNLM"/>
    </source>
</evidence>
<keyword evidence="1" id="KW-1133">Transmembrane helix</keyword>